<feature type="transmembrane region" description="Helical" evidence="1">
    <location>
        <begin position="397"/>
        <end position="417"/>
    </location>
</feature>
<name>A0A158JKN7_CABCO</name>
<keyword evidence="3" id="KW-1185">Reference proteome</keyword>
<dbReference type="Proteomes" id="UP000054740">
    <property type="component" value="Unassembled WGS sequence"/>
</dbReference>
<evidence type="ECO:0000313" key="3">
    <source>
        <dbReference type="Proteomes" id="UP000054740"/>
    </source>
</evidence>
<dbReference type="RefSeq" id="WP_053568660.1">
    <property type="nucleotide sequence ID" value="NZ_FCNY02000030.1"/>
</dbReference>
<evidence type="ECO:0000256" key="1">
    <source>
        <dbReference type="SAM" id="Phobius"/>
    </source>
</evidence>
<feature type="transmembrane region" description="Helical" evidence="1">
    <location>
        <begin position="602"/>
        <end position="623"/>
    </location>
</feature>
<feature type="transmembrane region" description="Helical" evidence="1">
    <location>
        <begin position="151"/>
        <end position="168"/>
    </location>
</feature>
<keyword evidence="1" id="KW-0472">Membrane</keyword>
<feature type="transmembrane region" description="Helical" evidence="1">
    <location>
        <begin position="67"/>
        <end position="90"/>
    </location>
</feature>
<feature type="transmembrane region" description="Helical" evidence="1">
    <location>
        <begin position="371"/>
        <end position="388"/>
    </location>
</feature>
<proteinExistence type="predicted"/>
<dbReference type="AlphaFoldDB" id="A0A158JKN7"/>
<dbReference type="EMBL" id="FCNY02000030">
    <property type="protein sequence ID" value="SAL69358.1"/>
    <property type="molecule type" value="Genomic_DNA"/>
</dbReference>
<accession>A0A158JKN7</accession>
<keyword evidence="1" id="KW-1133">Transmembrane helix</keyword>
<feature type="transmembrane region" description="Helical" evidence="1">
    <location>
        <begin position="189"/>
        <end position="214"/>
    </location>
</feature>
<organism evidence="2 3">
    <name type="scientific">Caballeronia cordobensis</name>
    <name type="common">Burkholderia cordobensis</name>
    <dbReference type="NCBI Taxonomy" id="1353886"/>
    <lineage>
        <taxon>Bacteria</taxon>
        <taxon>Pseudomonadati</taxon>
        <taxon>Pseudomonadota</taxon>
        <taxon>Betaproteobacteria</taxon>
        <taxon>Burkholderiales</taxon>
        <taxon>Burkholderiaceae</taxon>
        <taxon>Caballeronia</taxon>
    </lineage>
</organism>
<feature type="transmembrane region" description="Helical" evidence="1">
    <location>
        <begin position="423"/>
        <end position="440"/>
    </location>
</feature>
<protein>
    <submittedName>
        <fullName evidence="2">Uncharacterized protein</fullName>
    </submittedName>
</protein>
<evidence type="ECO:0000313" key="2">
    <source>
        <dbReference type="EMBL" id="SAL69358.1"/>
    </source>
</evidence>
<feature type="transmembrane region" description="Helical" evidence="1">
    <location>
        <begin position="102"/>
        <end position="121"/>
    </location>
</feature>
<gene>
    <name evidence="2" type="ORF">AWB70_06921</name>
</gene>
<keyword evidence="1" id="KW-0812">Transmembrane</keyword>
<reference evidence="3" key="1">
    <citation type="submission" date="2016-01" db="EMBL/GenBank/DDBJ databases">
        <authorList>
            <person name="Peeters C."/>
        </authorList>
    </citation>
    <scope>NUCLEOTIDE SEQUENCE [LARGE SCALE GENOMIC DNA]</scope>
</reference>
<feature type="transmembrane region" description="Helical" evidence="1">
    <location>
        <begin position="461"/>
        <end position="478"/>
    </location>
</feature>
<sequence length="633" mass="69117">MKHRHSRALALTIASVGLAGFCFNVAAFYPGLISSDSGDQYLQAVHHSFSDWHPVFMALLWSWMLKVLPGALGMLILISAGIWGGATCFAWELRHRWGWPSLLCFAVPLLPVCLNFSGLVWKDVLHAAFWWAAAGLLFRSRSFAARSGKRASWSLTAGIILILCGVLVRPNGIFAATPLLMWALHRRSIWTTLVGTLVCLAGVVALSTALSVALNVERTHAVSSVEVYGLGGMSYYTGENLLPGRWSAQQSRMLVENCYRPHAWDNYSWSTGRPLDDCQFVSTALRDQQLWGSKLLMTTWVTEIARHPAAFLRSRLASYQYFLKTPGLRTFLDSPNTISAGNIVPARLNALARRINRYTTFGVGLAASVPIYWSAVCAACLLALGFLWERSSSCGKYAFVLACSAALYSLTYFPIGVASDLRYFYWCYIAIALAVILGFAEFSTKRRASGHTNQASTGLKFIAVTLATGLIFTAHFPANWLMSTAPISISATGERNPAATSSDVCLQQVRDADGGVTAGALSGHWTFTDGAWCSTGYPADTITWQDQGSGVAATLAFRSHSQSGIVRVQSSGFDETFDLYSPSPAWKDVTVPLVRRDTAPNVYLLSFLGLLCVNILVLLWLGTRLFGDGRGSR</sequence>